<dbReference type="Proteomes" id="UP001585053">
    <property type="component" value="Unassembled WGS sequence"/>
</dbReference>
<evidence type="ECO:0000313" key="5">
    <source>
        <dbReference type="Proteomes" id="UP001585053"/>
    </source>
</evidence>
<feature type="transmembrane region" description="Helical" evidence="2">
    <location>
        <begin position="413"/>
        <end position="432"/>
    </location>
</feature>
<feature type="transmembrane region" description="Helical" evidence="2">
    <location>
        <begin position="32"/>
        <end position="54"/>
    </location>
</feature>
<dbReference type="InterPro" id="IPR050789">
    <property type="entry name" value="Diverse_Enzym_Activities"/>
</dbReference>
<proteinExistence type="predicted"/>
<comment type="caution">
    <text evidence="4">The sequence shown here is derived from an EMBL/GenBank/DDBJ whole genome shotgun (WGS) entry which is preliminary data.</text>
</comment>
<dbReference type="InterPro" id="IPR012338">
    <property type="entry name" value="Beta-lactam/transpept-like"/>
</dbReference>
<dbReference type="Gene3D" id="3.40.710.10">
    <property type="entry name" value="DD-peptidase/beta-lactamase superfamily"/>
    <property type="match status" value="1"/>
</dbReference>
<feature type="region of interest" description="Disordered" evidence="1">
    <location>
        <begin position="1"/>
        <end position="25"/>
    </location>
</feature>
<dbReference type="PANTHER" id="PTHR43283">
    <property type="entry name" value="BETA-LACTAMASE-RELATED"/>
    <property type="match status" value="1"/>
</dbReference>
<gene>
    <name evidence="4" type="ORF">VSQ78_11100</name>
</gene>
<evidence type="ECO:0000256" key="2">
    <source>
        <dbReference type="SAM" id="Phobius"/>
    </source>
</evidence>
<evidence type="ECO:0000256" key="1">
    <source>
        <dbReference type="SAM" id="MobiDB-lite"/>
    </source>
</evidence>
<accession>A0ABV5DUG4</accession>
<dbReference type="GO" id="GO:0016787">
    <property type="term" value="F:hydrolase activity"/>
    <property type="evidence" value="ECO:0007669"/>
    <property type="project" value="UniProtKB-KW"/>
</dbReference>
<dbReference type="Pfam" id="PF00144">
    <property type="entry name" value="Beta-lactamase"/>
    <property type="match status" value="1"/>
</dbReference>
<sequence length="534" mass="56068">MSFPASPPVPADTPPTSAPRRRPRAPAAPRRVLLIALAAGVAVALLTLLLLPLLPHRSATGASVEGDPGLAADVEAALDPAQVQGLAVARFDNDDPDAAEWVFAGTADGSTPVGPDTPFETASVVKVLTGMLLADMVERGETSPDRTLAEVFPDMDFADPEVASITLEELATHHAGLVTETETGAGSLLAVVQADMYRWARDPLEFVAGTTSFGRGSYQYSNAGYAVLGEALAAEAGIDRADLLRERILEPLGMDSTVALADGVPEGGAGPHGEAGARIQDWRNTDYAAAGIAVWSTPEDLTRLMAAVAREEAPGLASLDPVRERVDSALPGAAPEGLGMGLGWHLLEVPDVGEVSWHSGGTLGSRSMIATDGERSVVIMANSFGVEAPALGFALLGEDPEPVPSVRTAPVQLVLTVALSLLAPVLLFALTLRRRTLITQRPLDRMRIVSLGLGSLAWLLYILRNGAWSAVPPAVWAAGVALAVAGLALGVWQWRRVPVEAGRFRWLHVTVFVFSTLFSLTLAGLSGWSLLTTW</sequence>
<keyword evidence="2" id="KW-0812">Transmembrane</keyword>
<dbReference type="EC" id="3.1.1.103" evidence="4"/>
<protein>
    <submittedName>
        <fullName evidence="4">Serine hydrolase domain-containing protein</fullName>
        <ecNumber evidence="4">3.1.1.103</ecNumber>
    </submittedName>
</protein>
<feature type="transmembrane region" description="Helical" evidence="2">
    <location>
        <begin position="444"/>
        <end position="463"/>
    </location>
</feature>
<organism evidence="4 5">
    <name type="scientific">Nocardiopsis alba</name>
    <dbReference type="NCBI Taxonomy" id="53437"/>
    <lineage>
        <taxon>Bacteria</taxon>
        <taxon>Bacillati</taxon>
        <taxon>Actinomycetota</taxon>
        <taxon>Actinomycetes</taxon>
        <taxon>Streptosporangiales</taxon>
        <taxon>Nocardiopsidaceae</taxon>
        <taxon>Nocardiopsis</taxon>
    </lineage>
</organism>
<dbReference type="SUPFAM" id="SSF56601">
    <property type="entry name" value="beta-lactamase/transpeptidase-like"/>
    <property type="match status" value="1"/>
</dbReference>
<dbReference type="RefSeq" id="WP_376737230.1">
    <property type="nucleotide sequence ID" value="NZ_JAYMRS010000003.1"/>
</dbReference>
<feature type="transmembrane region" description="Helical" evidence="2">
    <location>
        <begin position="506"/>
        <end position="531"/>
    </location>
</feature>
<evidence type="ECO:0000313" key="4">
    <source>
        <dbReference type="EMBL" id="MFB8768250.1"/>
    </source>
</evidence>
<feature type="compositionally biased region" description="Pro residues" evidence="1">
    <location>
        <begin position="1"/>
        <end position="17"/>
    </location>
</feature>
<keyword evidence="2" id="KW-1133">Transmembrane helix</keyword>
<keyword evidence="5" id="KW-1185">Reference proteome</keyword>
<keyword evidence="2" id="KW-0472">Membrane</keyword>
<feature type="transmembrane region" description="Helical" evidence="2">
    <location>
        <begin position="475"/>
        <end position="494"/>
    </location>
</feature>
<reference evidence="4 5" key="1">
    <citation type="submission" date="2024-01" db="EMBL/GenBank/DDBJ databases">
        <title>Genome mining of biosynthetic gene clusters to explore secondary metabolites of Streptomyces sp.</title>
        <authorList>
            <person name="Baig A."/>
            <person name="Ajitkumar Shintre N."/>
            <person name="Kumar H."/>
            <person name="Anbarasu A."/>
            <person name="Ramaiah S."/>
        </authorList>
    </citation>
    <scope>NUCLEOTIDE SEQUENCE [LARGE SCALE GENOMIC DNA]</scope>
    <source>
        <strain evidence="4 5">A01</strain>
    </source>
</reference>
<evidence type="ECO:0000259" key="3">
    <source>
        <dbReference type="Pfam" id="PF00144"/>
    </source>
</evidence>
<dbReference type="InterPro" id="IPR001466">
    <property type="entry name" value="Beta-lactam-related"/>
</dbReference>
<name>A0ABV5DUG4_9ACTN</name>
<feature type="domain" description="Beta-lactamase-related" evidence="3">
    <location>
        <begin position="73"/>
        <end position="386"/>
    </location>
</feature>
<keyword evidence="4" id="KW-0378">Hydrolase</keyword>
<dbReference type="EMBL" id="JAYMRS010000003">
    <property type="protein sequence ID" value="MFB8768250.1"/>
    <property type="molecule type" value="Genomic_DNA"/>
</dbReference>